<evidence type="ECO:0000313" key="3">
    <source>
        <dbReference type="Proteomes" id="UP001620408"/>
    </source>
</evidence>
<proteinExistence type="predicted"/>
<evidence type="ECO:0008006" key="4">
    <source>
        <dbReference type="Google" id="ProtNLM"/>
    </source>
</evidence>
<organism evidence="2 3">
    <name type="scientific">Dyella koreensis</name>
    <dbReference type="NCBI Taxonomy" id="311235"/>
    <lineage>
        <taxon>Bacteria</taxon>
        <taxon>Pseudomonadati</taxon>
        <taxon>Pseudomonadota</taxon>
        <taxon>Gammaproteobacteria</taxon>
        <taxon>Lysobacterales</taxon>
        <taxon>Rhodanobacteraceae</taxon>
        <taxon>Dyella</taxon>
    </lineage>
</organism>
<gene>
    <name evidence="2" type="ORF">ISS97_09405</name>
</gene>
<comment type="caution">
    <text evidence="2">The sequence shown here is derived from an EMBL/GenBank/DDBJ whole genome shotgun (WGS) entry which is preliminary data.</text>
</comment>
<reference evidence="2 3" key="1">
    <citation type="submission" date="2020-10" db="EMBL/GenBank/DDBJ databases">
        <title>Phylogeny of dyella-like bacteria.</title>
        <authorList>
            <person name="Fu J."/>
        </authorList>
    </citation>
    <scope>NUCLEOTIDE SEQUENCE [LARGE SCALE GENOMIC DNA]</scope>
    <source>
        <strain evidence="2 3">BB4</strain>
    </source>
</reference>
<keyword evidence="3" id="KW-1185">Reference proteome</keyword>
<evidence type="ECO:0000256" key="1">
    <source>
        <dbReference type="SAM" id="SignalP"/>
    </source>
</evidence>
<keyword evidence="1" id="KW-0732">Signal</keyword>
<feature type="signal peptide" evidence="1">
    <location>
        <begin position="1"/>
        <end position="26"/>
    </location>
</feature>
<accession>A0ABW8K4H8</accession>
<evidence type="ECO:0000313" key="2">
    <source>
        <dbReference type="EMBL" id="MFK2917480.1"/>
    </source>
</evidence>
<protein>
    <recommendedName>
        <fullName evidence="4">DUF1579 domain-containing protein</fullName>
    </recommendedName>
</protein>
<dbReference type="EMBL" id="JADIKD010000009">
    <property type="protein sequence ID" value="MFK2917480.1"/>
    <property type="molecule type" value="Genomic_DNA"/>
</dbReference>
<sequence length="189" mass="21222">MTIKPGFAVAVAMLLLSTAAPQASHAAQTGMPATRDGSHDLDFLRGGPWQVHNRQLPKRLVGSHDWIEFDATDEFIALPGNLGNEEHYRTDHWKDFVSVALQLYNPKTQQWNEYFVENRSAPGVLQPPVTGGFTGDVGHFEGQDTYAGKPITVRTTWKRLGQNHVTWEQAFSPDGGKSWETNWIMDFTR</sequence>
<dbReference type="RefSeq" id="WP_379985073.1">
    <property type="nucleotide sequence ID" value="NZ_JADIKD010000009.1"/>
</dbReference>
<feature type="chain" id="PRO_5045263018" description="DUF1579 domain-containing protein" evidence="1">
    <location>
        <begin position="27"/>
        <end position="189"/>
    </location>
</feature>
<name>A0ABW8K4H8_9GAMM</name>
<dbReference type="Proteomes" id="UP001620408">
    <property type="component" value="Unassembled WGS sequence"/>
</dbReference>